<feature type="domain" description="TNFR-Cys" evidence="10">
    <location>
        <begin position="59"/>
        <end position="99"/>
    </location>
</feature>
<feature type="repeat" description="TNFR-Cys" evidence="8">
    <location>
        <begin position="100"/>
        <end position="136"/>
    </location>
</feature>
<dbReference type="Pfam" id="PF00020">
    <property type="entry name" value="TNFR_c6"/>
    <property type="match status" value="2"/>
</dbReference>
<dbReference type="PROSITE" id="PS50050">
    <property type="entry name" value="TNFR_NGFR_2"/>
    <property type="match status" value="2"/>
</dbReference>
<feature type="domain" description="TNFR-Cys" evidence="10">
    <location>
        <begin position="100"/>
        <end position="136"/>
    </location>
</feature>
<feature type="repeat" description="TNFR-Cys" evidence="8">
    <location>
        <begin position="59"/>
        <end position="99"/>
    </location>
</feature>
<dbReference type="EMBL" id="JAWDJR010000019">
    <property type="protein sequence ID" value="KAK9958246.1"/>
    <property type="molecule type" value="Genomic_DNA"/>
</dbReference>
<evidence type="ECO:0000259" key="10">
    <source>
        <dbReference type="PROSITE" id="PS50050"/>
    </source>
</evidence>
<evidence type="ECO:0000256" key="4">
    <source>
        <dbReference type="ARBA" id="ARBA00022729"/>
    </source>
</evidence>
<feature type="disulfide bond" evidence="8">
    <location>
        <begin position="60"/>
        <end position="75"/>
    </location>
</feature>
<evidence type="ECO:0000313" key="11">
    <source>
        <dbReference type="EMBL" id="KAK9958246.1"/>
    </source>
</evidence>
<keyword evidence="5" id="KW-0677">Repeat</keyword>
<proteinExistence type="predicted"/>
<keyword evidence="6 8" id="KW-1015">Disulfide bond</keyword>
<gene>
    <name evidence="11" type="ORF">ABG768_012418</name>
</gene>
<feature type="disulfide bond" evidence="8">
    <location>
        <begin position="78"/>
        <end position="91"/>
    </location>
</feature>
<accession>A0AAW1Z9W7</accession>
<keyword evidence="2" id="KW-0964">Secreted</keyword>
<dbReference type="Proteomes" id="UP001479290">
    <property type="component" value="Unassembled WGS sequence"/>
</dbReference>
<dbReference type="PROSITE" id="PS00652">
    <property type="entry name" value="TNFR_NGFR_1"/>
    <property type="match status" value="1"/>
</dbReference>
<evidence type="ECO:0000313" key="12">
    <source>
        <dbReference type="Proteomes" id="UP001479290"/>
    </source>
</evidence>
<dbReference type="AlphaFoldDB" id="A0AAW1Z9W7"/>
<dbReference type="SUPFAM" id="SSF57586">
    <property type="entry name" value="TNF receptor-like"/>
    <property type="match status" value="2"/>
</dbReference>
<keyword evidence="4 9" id="KW-0732">Signal</keyword>
<evidence type="ECO:0000256" key="8">
    <source>
        <dbReference type="PROSITE-ProRule" id="PRU00206"/>
    </source>
</evidence>
<dbReference type="PANTHER" id="PTHR23097">
    <property type="entry name" value="TUMOR NECROSIS FACTOR RECEPTOR SUPERFAMILY MEMBER"/>
    <property type="match status" value="1"/>
</dbReference>
<dbReference type="PANTHER" id="PTHR23097:SF90">
    <property type="entry name" value="TUMOR NECROSIS FACTOR RECEPTOR SUPERFAMILY MEMBER 11B"/>
    <property type="match status" value="1"/>
</dbReference>
<evidence type="ECO:0000256" key="3">
    <source>
        <dbReference type="ARBA" id="ARBA00022703"/>
    </source>
</evidence>
<protein>
    <recommendedName>
        <fullName evidence="10">TNFR-Cys domain-containing protein</fullName>
    </recommendedName>
</protein>
<feature type="disulfide bond" evidence="8">
    <location>
        <begin position="81"/>
        <end position="99"/>
    </location>
</feature>
<evidence type="ECO:0000256" key="7">
    <source>
        <dbReference type="ARBA" id="ARBA00023180"/>
    </source>
</evidence>
<dbReference type="InterPro" id="IPR052459">
    <property type="entry name" value="TNFRSF_decoy_receptor"/>
</dbReference>
<comment type="subcellular location">
    <subcellularLocation>
        <location evidence="1">Secreted</location>
    </subcellularLocation>
</comment>
<dbReference type="InterPro" id="IPR001368">
    <property type="entry name" value="TNFR/NGFR_Cys_rich_reg"/>
</dbReference>
<feature type="disulfide bond" evidence="8">
    <location>
        <begin position="118"/>
        <end position="136"/>
    </location>
</feature>
<evidence type="ECO:0000256" key="6">
    <source>
        <dbReference type="ARBA" id="ARBA00023157"/>
    </source>
</evidence>
<dbReference type="GO" id="GO:0006915">
    <property type="term" value="P:apoptotic process"/>
    <property type="evidence" value="ECO:0007669"/>
    <property type="project" value="UniProtKB-KW"/>
</dbReference>
<dbReference type="SMART" id="SM00208">
    <property type="entry name" value="TNFR"/>
    <property type="match status" value="4"/>
</dbReference>
<name>A0AAW1Z9W7_CULAL</name>
<reference evidence="11 12" key="1">
    <citation type="submission" date="2024-05" db="EMBL/GenBank/DDBJ databases">
        <title>A high-quality chromosomal-level genome assembly of Topmouth culter (Culter alburnus).</title>
        <authorList>
            <person name="Zhao H."/>
        </authorList>
    </citation>
    <scope>NUCLEOTIDE SEQUENCE [LARGE SCALE GENOMIC DNA]</scope>
    <source>
        <strain evidence="11">CATC2023</strain>
        <tissue evidence="11">Muscle</tissue>
    </source>
</reference>
<dbReference type="GO" id="GO:0005576">
    <property type="term" value="C:extracellular region"/>
    <property type="evidence" value="ECO:0007669"/>
    <property type="project" value="UniProtKB-SubCell"/>
</dbReference>
<evidence type="ECO:0000256" key="9">
    <source>
        <dbReference type="SAM" id="SignalP"/>
    </source>
</evidence>
<sequence length="275" mass="30453">MLFFTVLVLPALSAVAAGGVPTYRRIDPVTGQALQCDRCAPGSRLRAHCTSSRGTECVPCGAGLFTEFWNYIPHCLLCDSCSDHQRVVRPCNGTVNTVCECEPGFYWDQHFCKRHTVCKPGHGLKSAGTPHRDTVCELCADGWFADIAEKHAACIPHSACAADQLLLQGSRWHDNVCATCEQLAEKGWVGLLKPVLSGLDIQYNTPIPRLEHLVNRRLKKKLRKRDVLRMANGSSELLNLHIMIEDSHLGRLAGRISHIIHKFQQQCGNMTAMTV</sequence>
<dbReference type="FunFam" id="2.10.50.10:FF:000134">
    <property type="entry name" value="Tumor necrosis factor receptor superfamily, member 11b"/>
    <property type="match status" value="1"/>
</dbReference>
<comment type="caution">
    <text evidence="11">The sequence shown here is derived from an EMBL/GenBank/DDBJ whole genome shotgun (WGS) entry which is preliminary data.</text>
</comment>
<keyword evidence="12" id="KW-1185">Reference proteome</keyword>
<feature type="signal peptide" evidence="9">
    <location>
        <begin position="1"/>
        <end position="18"/>
    </location>
</feature>
<evidence type="ECO:0000256" key="2">
    <source>
        <dbReference type="ARBA" id="ARBA00022525"/>
    </source>
</evidence>
<comment type="caution">
    <text evidence="8">Lacks conserved residue(s) required for the propagation of feature annotation.</text>
</comment>
<organism evidence="11 12">
    <name type="scientific">Culter alburnus</name>
    <name type="common">Topmouth culter</name>
    <dbReference type="NCBI Taxonomy" id="194366"/>
    <lineage>
        <taxon>Eukaryota</taxon>
        <taxon>Metazoa</taxon>
        <taxon>Chordata</taxon>
        <taxon>Craniata</taxon>
        <taxon>Vertebrata</taxon>
        <taxon>Euteleostomi</taxon>
        <taxon>Actinopterygii</taxon>
        <taxon>Neopterygii</taxon>
        <taxon>Teleostei</taxon>
        <taxon>Ostariophysi</taxon>
        <taxon>Cypriniformes</taxon>
        <taxon>Xenocyprididae</taxon>
        <taxon>Xenocypridinae</taxon>
        <taxon>Culter</taxon>
    </lineage>
</organism>
<evidence type="ECO:0000256" key="5">
    <source>
        <dbReference type="ARBA" id="ARBA00022737"/>
    </source>
</evidence>
<dbReference type="Gene3D" id="2.10.50.10">
    <property type="entry name" value="Tumor Necrosis Factor Receptor, subunit A, domain 2"/>
    <property type="match status" value="2"/>
</dbReference>
<feature type="chain" id="PRO_5043788849" description="TNFR-Cys domain-containing protein" evidence="9">
    <location>
        <begin position="19"/>
        <end position="275"/>
    </location>
</feature>
<keyword evidence="3" id="KW-0053">Apoptosis</keyword>
<keyword evidence="7" id="KW-0325">Glycoprotein</keyword>
<evidence type="ECO:0000256" key="1">
    <source>
        <dbReference type="ARBA" id="ARBA00004613"/>
    </source>
</evidence>